<reference evidence="4" key="1">
    <citation type="submission" date="2019-11" db="EMBL/GenBank/DDBJ databases">
        <title>Bipolaris sorokiniana Genome sequencing.</title>
        <authorList>
            <person name="Wang H."/>
        </authorList>
    </citation>
    <scope>NUCLEOTIDE SEQUENCE</scope>
</reference>
<dbReference type="EMBL" id="WNKQ01000022">
    <property type="protein sequence ID" value="KAF5844480.1"/>
    <property type="molecule type" value="Genomic_DNA"/>
</dbReference>
<dbReference type="Pfam" id="PF00144">
    <property type="entry name" value="Beta-lactamase"/>
    <property type="match status" value="1"/>
</dbReference>
<evidence type="ECO:0000256" key="2">
    <source>
        <dbReference type="ARBA" id="ARBA00022801"/>
    </source>
</evidence>
<organism evidence="4 5">
    <name type="scientific">Cochliobolus sativus</name>
    <name type="common">Common root rot and spot blotch fungus</name>
    <name type="synonym">Bipolaris sorokiniana</name>
    <dbReference type="NCBI Taxonomy" id="45130"/>
    <lineage>
        <taxon>Eukaryota</taxon>
        <taxon>Fungi</taxon>
        <taxon>Dikarya</taxon>
        <taxon>Ascomycota</taxon>
        <taxon>Pezizomycotina</taxon>
        <taxon>Dothideomycetes</taxon>
        <taxon>Pleosporomycetidae</taxon>
        <taxon>Pleosporales</taxon>
        <taxon>Pleosporineae</taxon>
        <taxon>Pleosporaceae</taxon>
        <taxon>Bipolaris</taxon>
    </lineage>
</organism>
<protein>
    <recommendedName>
        <fullName evidence="3">Beta-lactamase-related domain-containing protein</fullName>
    </recommendedName>
</protein>
<accession>A0A8H5Z812</accession>
<dbReference type="Gene3D" id="3.40.710.10">
    <property type="entry name" value="DD-peptidase/beta-lactamase superfamily"/>
    <property type="match status" value="1"/>
</dbReference>
<dbReference type="PANTHER" id="PTHR43283">
    <property type="entry name" value="BETA-LACTAMASE-RELATED"/>
    <property type="match status" value="1"/>
</dbReference>
<dbReference type="InterPro" id="IPR012338">
    <property type="entry name" value="Beta-lactam/transpept-like"/>
</dbReference>
<dbReference type="PANTHER" id="PTHR43283:SF17">
    <property type="entry name" value="(LOVD), PUTATIVE (AFU_ORTHOLOGUE AFUA_5G00920)-RELATED"/>
    <property type="match status" value="1"/>
</dbReference>
<sequence>MTDFEKAINDAVAAEEIPGCALSATNCEGTFTYSKAFGRVSMKPENNKPMQLNTIMWIASCTKLMTSISVLQLVERGLVSLDDPVYKHIPELESRTVIKGFTDAGAPIEEKHTKPITLRHLLSHSSGLAYEFIHPVNQAWLKYHNRAPGSSGNLVERFSYPLVFEPGESWAYGPGIDFAGLLIERITGQTLEAYMKANLWTQLGIKDMSFSLASRPDLAARMADMSARDPTSGKTVDFSEPLPYLDGEGKEVTSHMGGQGAFASVEEYVKVLKALLEADKGGEGKILKKESVDELFKAQLGDKSREMLMGVLEDKAASNAMGGLPIGVPKDHALGGVILTGDGPDGKKAGTMVWGGYPNLIWWVDRKTGLCGIYGGQVVPPGDAKVCGLQRMFEAAMYERLAKEKA</sequence>
<gene>
    <name evidence="4" type="ORF">GGP41_007501</name>
</gene>
<comment type="similarity">
    <text evidence="1">Belongs to the class-A beta-lactamase family.</text>
</comment>
<evidence type="ECO:0000259" key="3">
    <source>
        <dbReference type="Pfam" id="PF00144"/>
    </source>
</evidence>
<dbReference type="AlphaFoldDB" id="A0A8H5Z812"/>
<proteinExistence type="inferred from homology"/>
<evidence type="ECO:0000256" key="1">
    <source>
        <dbReference type="ARBA" id="ARBA00009009"/>
    </source>
</evidence>
<dbReference type="SUPFAM" id="SSF56601">
    <property type="entry name" value="beta-lactamase/transpeptidase-like"/>
    <property type="match status" value="1"/>
</dbReference>
<evidence type="ECO:0000313" key="4">
    <source>
        <dbReference type="EMBL" id="KAF5844480.1"/>
    </source>
</evidence>
<evidence type="ECO:0000313" key="5">
    <source>
        <dbReference type="Proteomes" id="UP000624244"/>
    </source>
</evidence>
<dbReference type="GO" id="GO:0016787">
    <property type="term" value="F:hydrolase activity"/>
    <property type="evidence" value="ECO:0007669"/>
    <property type="project" value="UniProtKB-KW"/>
</dbReference>
<keyword evidence="2" id="KW-0378">Hydrolase</keyword>
<dbReference type="InterPro" id="IPR001466">
    <property type="entry name" value="Beta-lactam-related"/>
</dbReference>
<comment type="caution">
    <text evidence="4">The sequence shown here is derived from an EMBL/GenBank/DDBJ whole genome shotgun (WGS) entry which is preliminary data.</text>
</comment>
<dbReference type="Proteomes" id="UP000624244">
    <property type="component" value="Unassembled WGS sequence"/>
</dbReference>
<feature type="domain" description="Beta-lactamase-related" evidence="3">
    <location>
        <begin position="4"/>
        <end position="374"/>
    </location>
</feature>
<dbReference type="InterPro" id="IPR050789">
    <property type="entry name" value="Diverse_Enzym_Activities"/>
</dbReference>
<name>A0A8H5Z812_COCSA</name>